<dbReference type="Proteomes" id="UP000194664">
    <property type="component" value="Unassembled WGS sequence"/>
</dbReference>
<keyword evidence="2" id="KW-1185">Reference proteome</keyword>
<accession>A0A251X0X6</accession>
<sequence length="288" mass="32146">MQTSTETAATKPHVPHRYYTTGDFLDLINALRGYDPGAASHTLMGLLRMATRGTASPVEQTALRIAGLAELNGTEFNLTDEATDLLQCFSTGQFDGEMTDRTEQRPAVAEPEDTTDYLNAGGEPEPLARLNIGGTDYMIGELSDLNMLAYRLETDLEWTHLKNTVEEGWSEIAAEIIAATRDTTHDYIRMHMIHRRNAQVGENTVLFELFGFEWFIRFSDDKCETRVGGIDWTELDIEGLDREEDMSQIAVKALLTAVPNASERFADDIKEWSLRLAAGAMVMPAFNI</sequence>
<dbReference type="AlphaFoldDB" id="A0A251X0X6"/>
<protein>
    <submittedName>
        <fullName evidence="1">Uncharacterized protein</fullName>
    </submittedName>
</protein>
<evidence type="ECO:0000313" key="1">
    <source>
        <dbReference type="EMBL" id="OUD10211.1"/>
    </source>
</evidence>
<gene>
    <name evidence="1" type="ORF">BVC71_01475</name>
</gene>
<evidence type="ECO:0000313" key="2">
    <source>
        <dbReference type="Proteomes" id="UP000194664"/>
    </source>
</evidence>
<proteinExistence type="predicted"/>
<name>A0A251X0X6_9RHOB</name>
<dbReference type="EMBL" id="MSPP01000001">
    <property type="protein sequence ID" value="OUD10211.1"/>
    <property type="molecule type" value="Genomic_DNA"/>
</dbReference>
<dbReference type="OrthoDB" id="7742333at2"/>
<comment type="caution">
    <text evidence="1">The sequence shown here is derived from an EMBL/GenBank/DDBJ whole genome shotgun (WGS) entry which is preliminary data.</text>
</comment>
<dbReference type="RefSeq" id="WP_086449862.1">
    <property type="nucleotide sequence ID" value="NZ_MSPP01000001.1"/>
</dbReference>
<reference evidence="1 2" key="1">
    <citation type="submission" date="2016-12" db="EMBL/GenBank/DDBJ databases">
        <title>The draft genome sequence of HSLHS2.</title>
        <authorList>
            <person name="Hu D."/>
            <person name="Wang L."/>
            <person name="Shao Z."/>
        </authorList>
    </citation>
    <scope>NUCLEOTIDE SEQUENCE [LARGE SCALE GENOMIC DNA]</scope>
    <source>
        <strain evidence="1">MCCC 1A06712</strain>
    </source>
</reference>
<organism evidence="1 2">
    <name type="scientific">Marivivens niveibacter</name>
    <dbReference type="NCBI Taxonomy" id="1930667"/>
    <lineage>
        <taxon>Bacteria</taxon>
        <taxon>Pseudomonadati</taxon>
        <taxon>Pseudomonadota</taxon>
        <taxon>Alphaproteobacteria</taxon>
        <taxon>Rhodobacterales</taxon>
        <taxon>Paracoccaceae</taxon>
        <taxon>Marivivens group</taxon>
        <taxon>Marivivens</taxon>
    </lineage>
</organism>